<organism evidence="2 3">
    <name type="scientific">Olpidium bornovanus</name>
    <dbReference type="NCBI Taxonomy" id="278681"/>
    <lineage>
        <taxon>Eukaryota</taxon>
        <taxon>Fungi</taxon>
        <taxon>Fungi incertae sedis</taxon>
        <taxon>Olpidiomycota</taxon>
        <taxon>Olpidiomycotina</taxon>
        <taxon>Olpidiomycetes</taxon>
        <taxon>Olpidiales</taxon>
        <taxon>Olpidiaceae</taxon>
        <taxon>Olpidium</taxon>
    </lineage>
</organism>
<sequence>METGADAPRKHVVSSFARERGRAPARGKRRETRRGFPRLFGSREERGGG</sequence>
<name>A0A8H8DJC0_9FUNG</name>
<evidence type="ECO:0000313" key="3">
    <source>
        <dbReference type="Proteomes" id="UP000673691"/>
    </source>
</evidence>
<dbReference type="Proteomes" id="UP000673691">
    <property type="component" value="Unassembled WGS sequence"/>
</dbReference>
<dbReference type="AlphaFoldDB" id="A0A8H8DJC0"/>
<proteinExistence type="predicted"/>
<reference evidence="2 3" key="1">
    <citation type="journal article" name="Sci. Rep.">
        <title>Genome-scale phylogenetic analyses confirm Olpidium as the closest living zoosporic fungus to the non-flagellated, terrestrial fungi.</title>
        <authorList>
            <person name="Chang Y."/>
            <person name="Rochon D."/>
            <person name="Sekimoto S."/>
            <person name="Wang Y."/>
            <person name="Chovatia M."/>
            <person name="Sandor L."/>
            <person name="Salamov A."/>
            <person name="Grigoriev I.V."/>
            <person name="Stajich J.E."/>
            <person name="Spatafora J.W."/>
        </authorList>
    </citation>
    <scope>NUCLEOTIDE SEQUENCE [LARGE SCALE GENOMIC DNA]</scope>
    <source>
        <strain evidence="2">S191</strain>
    </source>
</reference>
<gene>
    <name evidence="2" type="ORF">BJ554DRAFT_7541</name>
</gene>
<feature type="region of interest" description="Disordered" evidence="1">
    <location>
        <begin position="1"/>
        <end position="49"/>
    </location>
</feature>
<dbReference type="EMBL" id="JAEFCI010005258">
    <property type="protein sequence ID" value="KAG5460415.1"/>
    <property type="molecule type" value="Genomic_DNA"/>
</dbReference>
<protein>
    <submittedName>
        <fullName evidence="2">Uncharacterized protein</fullName>
    </submittedName>
</protein>
<feature type="non-terminal residue" evidence="2">
    <location>
        <position position="49"/>
    </location>
</feature>
<evidence type="ECO:0000256" key="1">
    <source>
        <dbReference type="SAM" id="MobiDB-lite"/>
    </source>
</evidence>
<evidence type="ECO:0000313" key="2">
    <source>
        <dbReference type="EMBL" id="KAG5460415.1"/>
    </source>
</evidence>
<accession>A0A8H8DJC0</accession>
<keyword evidence="3" id="KW-1185">Reference proteome</keyword>
<feature type="compositionally biased region" description="Basic residues" evidence="1">
    <location>
        <begin position="23"/>
        <end position="36"/>
    </location>
</feature>
<comment type="caution">
    <text evidence="2">The sequence shown here is derived from an EMBL/GenBank/DDBJ whole genome shotgun (WGS) entry which is preliminary data.</text>
</comment>